<feature type="region of interest" description="Disordered" evidence="1">
    <location>
        <begin position="256"/>
        <end position="279"/>
    </location>
</feature>
<evidence type="ECO:0000313" key="2">
    <source>
        <dbReference type="EMBL" id="OQR99198.1"/>
    </source>
</evidence>
<proteinExistence type="predicted"/>
<feature type="compositionally biased region" description="Basic and acidic residues" evidence="1">
    <location>
        <begin position="293"/>
        <end position="312"/>
    </location>
</feature>
<protein>
    <submittedName>
        <fullName evidence="2">Uncharacterized protein</fullName>
    </submittedName>
</protein>
<feature type="region of interest" description="Disordered" evidence="1">
    <location>
        <begin position="1"/>
        <end position="31"/>
    </location>
</feature>
<dbReference type="OrthoDB" id="78542at2759"/>
<keyword evidence="3" id="KW-1185">Reference proteome</keyword>
<dbReference type="AlphaFoldDB" id="A0A1V9ZMI3"/>
<feature type="region of interest" description="Disordered" evidence="1">
    <location>
        <begin position="293"/>
        <end position="321"/>
    </location>
</feature>
<gene>
    <name evidence="2" type="ORF">ACHHYP_07198</name>
</gene>
<evidence type="ECO:0000313" key="3">
    <source>
        <dbReference type="Proteomes" id="UP000243579"/>
    </source>
</evidence>
<organism evidence="2 3">
    <name type="scientific">Achlya hypogyna</name>
    <name type="common">Oomycete</name>
    <name type="synonym">Protoachlya hypogyna</name>
    <dbReference type="NCBI Taxonomy" id="1202772"/>
    <lineage>
        <taxon>Eukaryota</taxon>
        <taxon>Sar</taxon>
        <taxon>Stramenopiles</taxon>
        <taxon>Oomycota</taxon>
        <taxon>Saprolegniomycetes</taxon>
        <taxon>Saprolegniales</taxon>
        <taxon>Achlyaceae</taxon>
        <taxon>Achlya</taxon>
    </lineage>
</organism>
<sequence length="622" mass="70971">MERGEEQPGGRSTPSAPLRAATSLPTLEPRGRDTADLLHKVHGFYCVKNEDDLRECMEGLNTLFSRAVDMEMDEAESPKPAKPKKAPRSTATPRSPRSAAYLAQATEILASEDPALLISLLDSPDMTRALNITGIRKEDLKPKTREHFLKERHRAWHVPVEIAAMRFKHHEKARRNSLALLLQVLETDETPQPDPVKDFDRELDHERHLLEEMIRGRLRYEKILEKEAEMIRRKRDKFLVQENGVFHRKADESRLAELKDHMHKERGEANRAKMERVQQQRRLLEQTRQLNAEARHRFEQSRSANTKKEKHDRLKQKQLLDEDRERRRLQVAEDAKESDRQRRELIELAVQEKVSSIVAPDLTEAYLQEKRSLTLRKNLIAKEHKRLSQQEREITVQRMKNIQAHKKEEAAKKIQATYQRVDNLKEVRRAILQERNRIHVLTRSRKAHCRGLRDEMDLLPGPGEYNVRWAEKPRGGCIGHASAHDAVQATPGPGAYEYNGSIADEGRNSGPTFPKSRALATLEASIGPGPGQYIDPLAPAKSLGPSFSLATLSPLELSLRHAAELPAPCDYSTTTGTPGYAKATKDFKRSLHAMTTSYLVASKDKEEIMIDKDVHALETVES</sequence>
<name>A0A1V9ZMI3_ACHHY</name>
<evidence type="ECO:0000256" key="1">
    <source>
        <dbReference type="SAM" id="MobiDB-lite"/>
    </source>
</evidence>
<comment type="caution">
    <text evidence="2">The sequence shown here is derived from an EMBL/GenBank/DDBJ whole genome shotgun (WGS) entry which is preliminary data.</text>
</comment>
<reference evidence="2 3" key="1">
    <citation type="journal article" date="2014" name="Genome Biol. Evol.">
        <title>The secreted proteins of Achlya hypogyna and Thraustotheca clavata identify the ancestral oomycete secretome and reveal gene acquisitions by horizontal gene transfer.</title>
        <authorList>
            <person name="Misner I."/>
            <person name="Blouin N."/>
            <person name="Leonard G."/>
            <person name="Richards T.A."/>
            <person name="Lane C.E."/>
        </authorList>
    </citation>
    <scope>NUCLEOTIDE SEQUENCE [LARGE SCALE GENOMIC DNA]</scope>
    <source>
        <strain evidence="2 3">ATCC 48635</strain>
    </source>
</reference>
<dbReference type="Proteomes" id="UP000243579">
    <property type="component" value="Unassembled WGS sequence"/>
</dbReference>
<accession>A0A1V9ZMI3</accession>
<dbReference type="STRING" id="1202772.A0A1V9ZMI3"/>
<feature type="region of interest" description="Disordered" evidence="1">
    <location>
        <begin position="72"/>
        <end position="98"/>
    </location>
</feature>
<dbReference type="EMBL" id="JNBR01000073">
    <property type="protein sequence ID" value="OQR99198.1"/>
    <property type="molecule type" value="Genomic_DNA"/>
</dbReference>